<evidence type="ECO:0000313" key="2">
    <source>
        <dbReference type="EMBL" id="MCJ8237014.1"/>
    </source>
</evidence>
<dbReference type="RefSeq" id="WP_245134329.1">
    <property type="nucleotide sequence ID" value="NZ_CP128477.1"/>
</dbReference>
<geneLocation type="plasmid" evidence="2">
    <name>unnamed</name>
</geneLocation>
<dbReference type="Pfam" id="PF00561">
    <property type="entry name" value="Abhydrolase_1"/>
    <property type="match status" value="1"/>
</dbReference>
<feature type="domain" description="AB hydrolase-1" evidence="1">
    <location>
        <begin position="52"/>
        <end position="160"/>
    </location>
</feature>
<dbReference type="PANTHER" id="PTHR43798">
    <property type="entry name" value="MONOACYLGLYCEROL LIPASE"/>
    <property type="match status" value="1"/>
</dbReference>
<dbReference type="Gene3D" id="3.40.50.1820">
    <property type="entry name" value="alpha/beta hydrolase"/>
    <property type="match status" value="1"/>
</dbReference>
<dbReference type="InterPro" id="IPR000073">
    <property type="entry name" value="AB_hydrolase_1"/>
</dbReference>
<dbReference type="SUPFAM" id="SSF53474">
    <property type="entry name" value="alpha/beta-Hydrolases"/>
    <property type="match status" value="1"/>
</dbReference>
<organism evidence="2 3">
    <name type="scientific">Peteryoungia algae</name>
    <dbReference type="NCBI Taxonomy" id="2919917"/>
    <lineage>
        <taxon>Bacteria</taxon>
        <taxon>Pseudomonadati</taxon>
        <taxon>Pseudomonadota</taxon>
        <taxon>Alphaproteobacteria</taxon>
        <taxon>Hyphomicrobiales</taxon>
        <taxon>Rhizobiaceae</taxon>
        <taxon>Peteryoungia</taxon>
    </lineage>
</organism>
<protein>
    <submittedName>
        <fullName evidence="2">Alpha/beta hydrolase</fullName>
    </submittedName>
</protein>
<name>A0ABT0CVP8_9HYPH</name>
<reference evidence="2 3" key="1">
    <citation type="submission" date="2022-03" db="EMBL/GenBank/DDBJ databases">
        <title>Rhizobium SSM4.3 sp. nov., isolated from Sediment (Gouqi Island).</title>
        <authorList>
            <person name="Chen G."/>
        </authorList>
    </citation>
    <scope>NUCLEOTIDE SEQUENCE [LARGE SCALE GENOMIC DNA]</scope>
    <source>
        <strain evidence="2 3">SSM4.3</strain>
        <plasmid evidence="2">unnamed</plasmid>
    </source>
</reference>
<dbReference type="Proteomes" id="UP001522662">
    <property type="component" value="Unassembled WGS sequence"/>
</dbReference>
<dbReference type="InterPro" id="IPR029058">
    <property type="entry name" value="AB_hydrolase_fold"/>
</dbReference>
<dbReference type="GO" id="GO:0016787">
    <property type="term" value="F:hydrolase activity"/>
    <property type="evidence" value="ECO:0007669"/>
    <property type="project" value="UniProtKB-KW"/>
</dbReference>
<gene>
    <name evidence="2" type="ORF">MKJ03_01645</name>
</gene>
<keyword evidence="2" id="KW-0378">Hydrolase</keyword>
<evidence type="ECO:0000259" key="1">
    <source>
        <dbReference type="Pfam" id="PF00561"/>
    </source>
</evidence>
<comment type="caution">
    <text evidence="2">The sequence shown here is derived from an EMBL/GenBank/DDBJ whole genome shotgun (WGS) entry which is preliminary data.</text>
</comment>
<keyword evidence="3" id="KW-1185">Reference proteome</keyword>
<dbReference type="EMBL" id="JALAYX010000001">
    <property type="protein sequence ID" value="MCJ8237014.1"/>
    <property type="molecule type" value="Genomic_DNA"/>
</dbReference>
<proteinExistence type="predicted"/>
<dbReference type="InterPro" id="IPR050266">
    <property type="entry name" value="AB_hydrolase_sf"/>
</dbReference>
<evidence type="ECO:0000313" key="3">
    <source>
        <dbReference type="Proteomes" id="UP001522662"/>
    </source>
</evidence>
<keyword evidence="2" id="KW-0614">Plasmid</keyword>
<sequence length="288" mass="31264">MSSAFRTPEGAKAVRESYEQLLEHWPSPSRRHLVPTSAGETFVIESGPLDAPAVVLLHGTAANSAMWLSDVAAWTQRFRVFAVDIIGDAGLSAFNRPALDTDAHARWLDEVLSALSIQRTSLVGISMGGWLSLDYATRRPERVQKLAVINPAGVGEPRNVLIWALPLLMLGRWGRRKMIERIAGAPSGAPSPDQAAVATFLELIFSHFRPRTAALPRFDDAALDRLSMPVLAIIGGRDVFIDAPGTRARLEAHVHDLTMSFLPDAHHFVPGQTSKIEAFLAAKPTASA</sequence>
<accession>A0ABT0CVP8</accession>
<dbReference type="PANTHER" id="PTHR43798:SF24">
    <property type="entry name" value="CIS-3-ALKYL-4-ALKYLOXETAN-2-ONE DECARBOXYLASE"/>
    <property type="match status" value="1"/>
</dbReference>
<dbReference type="PRINTS" id="PR00111">
    <property type="entry name" value="ABHYDROLASE"/>
</dbReference>